<reference evidence="6 7" key="1">
    <citation type="submission" date="2014-11" db="EMBL/GenBank/DDBJ databases">
        <authorList>
            <person name="Zhu J."/>
            <person name="Qi W."/>
            <person name="Song R."/>
        </authorList>
    </citation>
    <scope>NUCLEOTIDE SEQUENCE [LARGE SCALE GENOMIC DNA]</scope>
</reference>
<evidence type="ECO:0000256" key="4">
    <source>
        <dbReference type="ARBA" id="ARBA00022825"/>
    </source>
</evidence>
<feature type="domain" description="PDZ" evidence="5">
    <location>
        <begin position="138"/>
        <end position="210"/>
    </location>
</feature>
<dbReference type="GO" id="GO:0006508">
    <property type="term" value="P:proteolysis"/>
    <property type="evidence" value="ECO:0007669"/>
    <property type="project" value="UniProtKB-KW"/>
</dbReference>
<keyword evidence="3" id="KW-0378">Hydrolase</keyword>
<keyword evidence="7" id="KW-1185">Reference proteome</keyword>
<dbReference type="PANTHER" id="PTHR32060">
    <property type="entry name" value="TAIL-SPECIFIC PROTEASE"/>
    <property type="match status" value="1"/>
</dbReference>
<dbReference type="PANTHER" id="PTHR32060:SF30">
    <property type="entry name" value="CARBOXY-TERMINAL PROCESSING PROTEASE CTPA"/>
    <property type="match status" value="1"/>
</dbReference>
<dbReference type="OrthoDB" id="43580at2759"/>
<evidence type="ECO:0000313" key="7">
    <source>
        <dbReference type="Proteomes" id="UP000041254"/>
    </source>
</evidence>
<dbReference type="Gene3D" id="3.30.750.44">
    <property type="match status" value="1"/>
</dbReference>
<dbReference type="Gene3D" id="3.90.226.10">
    <property type="entry name" value="2-enoyl-CoA Hydratase, Chain A, domain 1"/>
    <property type="match status" value="1"/>
</dbReference>
<dbReference type="SUPFAM" id="SSF50156">
    <property type="entry name" value="PDZ domain-like"/>
    <property type="match status" value="1"/>
</dbReference>
<dbReference type="CDD" id="cd07560">
    <property type="entry name" value="Peptidase_S41_CPP"/>
    <property type="match status" value="1"/>
</dbReference>
<proteinExistence type="inferred from homology"/>
<keyword evidence="4" id="KW-0720">Serine protease</keyword>
<dbReference type="PhylomeDB" id="A0A0G4FJ14"/>
<evidence type="ECO:0000256" key="1">
    <source>
        <dbReference type="ARBA" id="ARBA00009179"/>
    </source>
</evidence>
<evidence type="ECO:0000259" key="5">
    <source>
        <dbReference type="PROSITE" id="PS50106"/>
    </source>
</evidence>
<dbReference type="Pfam" id="PF03572">
    <property type="entry name" value="Peptidase_S41"/>
    <property type="match status" value="1"/>
</dbReference>
<gene>
    <name evidence="6" type="ORF">Vbra_15539</name>
</gene>
<dbReference type="Gene3D" id="2.30.42.10">
    <property type="match status" value="1"/>
</dbReference>
<dbReference type="STRING" id="1169540.A0A0G4FJ14"/>
<dbReference type="InterPro" id="IPR041489">
    <property type="entry name" value="PDZ_6"/>
</dbReference>
<evidence type="ECO:0000256" key="3">
    <source>
        <dbReference type="ARBA" id="ARBA00022801"/>
    </source>
</evidence>
<dbReference type="InterPro" id="IPR004447">
    <property type="entry name" value="Peptidase_S41A"/>
</dbReference>
<keyword evidence="2" id="KW-0645">Protease</keyword>
<organism evidence="6 7">
    <name type="scientific">Vitrella brassicaformis (strain CCMP3155)</name>
    <dbReference type="NCBI Taxonomy" id="1169540"/>
    <lineage>
        <taxon>Eukaryota</taxon>
        <taxon>Sar</taxon>
        <taxon>Alveolata</taxon>
        <taxon>Colpodellida</taxon>
        <taxon>Vitrellaceae</taxon>
        <taxon>Vitrella</taxon>
    </lineage>
</organism>
<dbReference type="Proteomes" id="UP000041254">
    <property type="component" value="Unassembled WGS sequence"/>
</dbReference>
<comment type="similarity">
    <text evidence="1">Belongs to the peptidase S41A family.</text>
</comment>
<dbReference type="PROSITE" id="PS50106">
    <property type="entry name" value="PDZ"/>
    <property type="match status" value="1"/>
</dbReference>
<dbReference type="GO" id="GO:0007165">
    <property type="term" value="P:signal transduction"/>
    <property type="evidence" value="ECO:0007669"/>
    <property type="project" value="TreeGrafter"/>
</dbReference>
<dbReference type="InterPro" id="IPR001478">
    <property type="entry name" value="PDZ"/>
</dbReference>
<dbReference type="InterPro" id="IPR029045">
    <property type="entry name" value="ClpP/crotonase-like_dom_sf"/>
</dbReference>
<dbReference type="Pfam" id="PF17820">
    <property type="entry name" value="PDZ_6"/>
    <property type="match status" value="1"/>
</dbReference>
<sequence length="483" mass="52289">MDLSAALRQLSRAPPRINHLPAAASADVPAQQQTFSQQDAPAADGETSVFMLSQVASSAAPSRVLEEVSELVQQHYWDPSLNGAADEWDGIVQKYRSKARDMDKRQSGAEDYRYYTLLQDMVNELDDRYSRVLAPPAAAEVLRAYDVLGVGIQFTSDVDGRVLVKGVPLAGSSAAKAGLQGGDEIVAINGLTLRGLSPEDFDASILKSGDPQLTMKIKRISADGPSPSLEEDLTLERTSRPPLSAAEEARVRQPVRFFVETLSAEEEPDARDGRRVVWVGYIQILDFNSRVEREVARALKRLQYSEEAVPPSSLILDLRGNTGGDLQSAVNIASLFSPSRPLLLVDSRTSSDSSPQTIDTRGPWTTDAALPLDLAELPVVILVDAKSASASEVLAGGLRRHCRAALVGETTKGKATMQEALPLSDGGFLLLSTKHFKFADGLSYDEGVAVDVPMTDMSALQESDDVNTQIFQYLTKQKSVCDK</sequence>
<dbReference type="SUPFAM" id="SSF52096">
    <property type="entry name" value="ClpP/crotonase"/>
    <property type="match status" value="1"/>
</dbReference>
<dbReference type="GO" id="GO:0008236">
    <property type="term" value="F:serine-type peptidase activity"/>
    <property type="evidence" value="ECO:0007669"/>
    <property type="project" value="UniProtKB-KW"/>
</dbReference>
<evidence type="ECO:0000256" key="2">
    <source>
        <dbReference type="ARBA" id="ARBA00022670"/>
    </source>
</evidence>
<dbReference type="InterPro" id="IPR036034">
    <property type="entry name" value="PDZ_sf"/>
</dbReference>
<name>A0A0G4FJ14_VITBC</name>
<dbReference type="SMART" id="SM00245">
    <property type="entry name" value="TSPc"/>
    <property type="match status" value="1"/>
</dbReference>
<accession>A0A0G4FJ14</accession>
<dbReference type="GO" id="GO:0004175">
    <property type="term" value="F:endopeptidase activity"/>
    <property type="evidence" value="ECO:0007669"/>
    <property type="project" value="TreeGrafter"/>
</dbReference>
<dbReference type="InterPro" id="IPR005151">
    <property type="entry name" value="Tail-specific_protease"/>
</dbReference>
<dbReference type="AlphaFoldDB" id="A0A0G4FJ14"/>
<protein>
    <recommendedName>
        <fullName evidence="5">PDZ domain-containing protein</fullName>
    </recommendedName>
</protein>
<dbReference type="VEuPathDB" id="CryptoDB:Vbra_15539"/>
<evidence type="ECO:0000313" key="6">
    <source>
        <dbReference type="EMBL" id="CEM13709.1"/>
    </source>
</evidence>
<dbReference type="EMBL" id="CDMY01000447">
    <property type="protein sequence ID" value="CEM13709.1"/>
    <property type="molecule type" value="Genomic_DNA"/>
</dbReference>
<dbReference type="SMART" id="SM00228">
    <property type="entry name" value="PDZ"/>
    <property type="match status" value="1"/>
</dbReference>
<dbReference type="InParanoid" id="A0A0G4FJ14"/>